<keyword evidence="2" id="KW-0812">Transmembrane</keyword>
<dbReference type="PANTHER" id="PTHR35335">
    <property type="entry name" value="UPF0716 PROTEIN FXSA"/>
    <property type="match status" value="1"/>
</dbReference>
<dbReference type="Pfam" id="PF04186">
    <property type="entry name" value="FxsA"/>
    <property type="match status" value="1"/>
</dbReference>
<accession>S9TGY9</accession>
<evidence type="ECO:0000256" key="2">
    <source>
        <dbReference type="SAM" id="Phobius"/>
    </source>
</evidence>
<dbReference type="NCBIfam" id="NF008528">
    <property type="entry name" value="PRK11463.1-2"/>
    <property type="match status" value="1"/>
</dbReference>
<feature type="transmembrane region" description="Helical" evidence="2">
    <location>
        <begin position="27"/>
        <end position="47"/>
    </location>
</feature>
<feature type="region of interest" description="Disordered" evidence="1">
    <location>
        <begin position="141"/>
        <end position="189"/>
    </location>
</feature>
<evidence type="ECO:0000256" key="1">
    <source>
        <dbReference type="SAM" id="MobiDB-lite"/>
    </source>
</evidence>
<dbReference type="GO" id="GO:0016020">
    <property type="term" value="C:membrane"/>
    <property type="evidence" value="ECO:0007669"/>
    <property type="project" value="InterPro"/>
</dbReference>
<protein>
    <submittedName>
        <fullName evidence="3">FxsA cytoplasmic membrane protein</fullName>
    </submittedName>
</protein>
<evidence type="ECO:0000313" key="4">
    <source>
        <dbReference type="Proteomes" id="UP000015350"/>
    </source>
</evidence>
<dbReference type="RefSeq" id="WP_021132380.1">
    <property type="nucleotide sequence ID" value="NZ_AQPH01000036.1"/>
</dbReference>
<feature type="compositionally biased region" description="Low complexity" evidence="1">
    <location>
        <begin position="147"/>
        <end position="161"/>
    </location>
</feature>
<evidence type="ECO:0000313" key="3">
    <source>
        <dbReference type="EMBL" id="EPY01551.1"/>
    </source>
</evidence>
<name>S9TGY9_MAGFU</name>
<proteinExistence type="predicted"/>
<dbReference type="InterPro" id="IPR007313">
    <property type="entry name" value="FxsA"/>
</dbReference>
<feature type="transmembrane region" description="Helical" evidence="2">
    <location>
        <begin position="68"/>
        <end position="88"/>
    </location>
</feature>
<dbReference type="PANTHER" id="PTHR35335:SF1">
    <property type="entry name" value="UPF0716 PROTEIN FXSA"/>
    <property type="match status" value="1"/>
</dbReference>
<feature type="transmembrane region" description="Helical" evidence="2">
    <location>
        <begin position="94"/>
        <end position="112"/>
    </location>
</feature>
<dbReference type="STRING" id="1316936.K678_10270"/>
<keyword evidence="2" id="KW-0472">Membrane</keyword>
<gene>
    <name evidence="3" type="ORF">K678_10270</name>
</gene>
<organism evidence="3 4">
    <name type="scientific">Magnetospirillum fulvum MGU-K5</name>
    <dbReference type="NCBI Taxonomy" id="1316936"/>
    <lineage>
        <taxon>Bacteria</taxon>
        <taxon>Pseudomonadati</taxon>
        <taxon>Pseudomonadota</taxon>
        <taxon>Alphaproteobacteria</taxon>
        <taxon>Rhodospirillales</taxon>
        <taxon>Rhodospirillaceae</taxon>
        <taxon>Magnetospirillum</taxon>
    </lineage>
</organism>
<keyword evidence="2" id="KW-1133">Transmembrane helix</keyword>
<dbReference type="AlphaFoldDB" id="S9TGY9"/>
<comment type="caution">
    <text evidence="3">The sequence shown here is derived from an EMBL/GenBank/DDBJ whole genome shotgun (WGS) entry which is preliminary data.</text>
</comment>
<reference evidence="3 4" key="1">
    <citation type="submission" date="2013-04" db="EMBL/GenBank/DDBJ databases">
        <authorList>
            <person name="Kuznetsov B."/>
            <person name="Ivanovsky R."/>
        </authorList>
    </citation>
    <scope>NUCLEOTIDE SEQUENCE [LARGE SCALE GENOMIC DNA]</scope>
    <source>
        <strain evidence="3 4">MGU-K5</strain>
    </source>
</reference>
<sequence>MGWMLFAGLIALPVAEIMVWVKMSAVIGAGATIVLSVLAVLIGLSILRRQGLAVLLDARTRLERGEMPVEAAFEGLCLSAAGFLFVLPGFLTDILAVLLLLAPVRAALWFWIERHASTVVVTQGGAGAGAGGGATLRPGDYRGGFSRGRSQGAAGGSPRRSPGVADDPCRRGGRSRRPPPSLRSAALVS</sequence>
<dbReference type="EMBL" id="AQPH01000036">
    <property type="protein sequence ID" value="EPY01551.1"/>
    <property type="molecule type" value="Genomic_DNA"/>
</dbReference>
<dbReference type="OrthoDB" id="9792788at2"/>
<dbReference type="Proteomes" id="UP000015350">
    <property type="component" value="Unassembled WGS sequence"/>
</dbReference>
<dbReference type="eggNOG" id="COG3030">
    <property type="taxonomic scope" value="Bacteria"/>
</dbReference>